<proteinExistence type="predicted"/>
<dbReference type="AlphaFoldDB" id="A0AAN6NNV1"/>
<feature type="region of interest" description="Disordered" evidence="1">
    <location>
        <begin position="1"/>
        <end position="41"/>
    </location>
</feature>
<name>A0AAN6NNV1_9PEZI</name>
<feature type="compositionally biased region" description="Basic residues" evidence="1">
    <location>
        <begin position="22"/>
        <end position="34"/>
    </location>
</feature>
<feature type="compositionally biased region" description="Basic residues" evidence="1">
    <location>
        <begin position="1"/>
        <end position="10"/>
    </location>
</feature>
<evidence type="ECO:0000313" key="3">
    <source>
        <dbReference type="EMBL" id="KAK3947082.1"/>
    </source>
</evidence>
<protein>
    <recommendedName>
        <fullName evidence="2">DUF7924 domain-containing protein</fullName>
    </recommendedName>
</protein>
<reference evidence="3" key="1">
    <citation type="journal article" date="2023" name="Mol. Phylogenet. Evol.">
        <title>Genome-scale phylogeny and comparative genomics of the fungal order Sordariales.</title>
        <authorList>
            <person name="Hensen N."/>
            <person name="Bonometti L."/>
            <person name="Westerberg I."/>
            <person name="Brannstrom I.O."/>
            <person name="Guillou S."/>
            <person name="Cros-Aarteil S."/>
            <person name="Calhoun S."/>
            <person name="Haridas S."/>
            <person name="Kuo A."/>
            <person name="Mondo S."/>
            <person name="Pangilinan J."/>
            <person name="Riley R."/>
            <person name="LaButti K."/>
            <person name="Andreopoulos B."/>
            <person name="Lipzen A."/>
            <person name="Chen C."/>
            <person name="Yan M."/>
            <person name="Daum C."/>
            <person name="Ng V."/>
            <person name="Clum A."/>
            <person name="Steindorff A."/>
            <person name="Ohm R.A."/>
            <person name="Martin F."/>
            <person name="Silar P."/>
            <person name="Natvig D.O."/>
            <person name="Lalanne C."/>
            <person name="Gautier V."/>
            <person name="Ament-Velasquez S.L."/>
            <person name="Kruys A."/>
            <person name="Hutchinson M.I."/>
            <person name="Powell A.J."/>
            <person name="Barry K."/>
            <person name="Miller A.N."/>
            <person name="Grigoriev I.V."/>
            <person name="Debuchy R."/>
            <person name="Gladieux P."/>
            <person name="Hiltunen Thoren M."/>
            <person name="Johannesson H."/>
        </authorList>
    </citation>
    <scope>NUCLEOTIDE SEQUENCE</scope>
    <source>
        <strain evidence="3">CBS 626.80</strain>
    </source>
</reference>
<dbReference type="EMBL" id="MU859421">
    <property type="protein sequence ID" value="KAK3947082.1"/>
    <property type="molecule type" value="Genomic_DNA"/>
</dbReference>
<accession>A0AAN6NNV1</accession>
<dbReference type="InterPro" id="IPR057684">
    <property type="entry name" value="DUF7924"/>
</dbReference>
<evidence type="ECO:0000259" key="2">
    <source>
        <dbReference type="Pfam" id="PF25545"/>
    </source>
</evidence>
<gene>
    <name evidence="3" type="ORF">QBC32DRAFT_224945</name>
</gene>
<comment type="caution">
    <text evidence="3">The sequence shown here is derived from an EMBL/GenBank/DDBJ whole genome shotgun (WGS) entry which is preliminary data.</text>
</comment>
<reference evidence="3" key="2">
    <citation type="submission" date="2023-06" db="EMBL/GenBank/DDBJ databases">
        <authorList>
            <consortium name="Lawrence Berkeley National Laboratory"/>
            <person name="Mondo S.J."/>
            <person name="Hensen N."/>
            <person name="Bonometti L."/>
            <person name="Westerberg I."/>
            <person name="Brannstrom I.O."/>
            <person name="Guillou S."/>
            <person name="Cros-Aarteil S."/>
            <person name="Calhoun S."/>
            <person name="Haridas S."/>
            <person name="Kuo A."/>
            <person name="Pangilinan J."/>
            <person name="Riley R."/>
            <person name="Labutti K."/>
            <person name="Andreopoulos B."/>
            <person name="Lipzen A."/>
            <person name="Chen C."/>
            <person name="Yanf M."/>
            <person name="Daum C."/>
            <person name="Ng V."/>
            <person name="Clum A."/>
            <person name="Steindorff A."/>
            <person name="Ohm R."/>
            <person name="Martin F."/>
            <person name="Silar P."/>
            <person name="Natvig D."/>
            <person name="Lalanne C."/>
            <person name="Gautier V."/>
            <person name="Ament-Velasquez S.L."/>
            <person name="Kruys A."/>
            <person name="Hutchinson M.I."/>
            <person name="Powell A.J."/>
            <person name="Barry K."/>
            <person name="Miller A.N."/>
            <person name="Grigoriev I.V."/>
            <person name="Debuchy R."/>
            <person name="Gladieux P."/>
            <person name="Thoren M.H."/>
            <person name="Johannesson H."/>
        </authorList>
    </citation>
    <scope>NUCLEOTIDE SEQUENCE</scope>
    <source>
        <strain evidence="3">CBS 626.80</strain>
    </source>
</reference>
<dbReference type="Proteomes" id="UP001303222">
    <property type="component" value="Unassembled WGS sequence"/>
</dbReference>
<feature type="non-terminal residue" evidence="3">
    <location>
        <position position="416"/>
    </location>
</feature>
<organism evidence="3 4">
    <name type="scientific">Pseudoneurospora amorphoporcata</name>
    <dbReference type="NCBI Taxonomy" id="241081"/>
    <lineage>
        <taxon>Eukaryota</taxon>
        <taxon>Fungi</taxon>
        <taxon>Dikarya</taxon>
        <taxon>Ascomycota</taxon>
        <taxon>Pezizomycotina</taxon>
        <taxon>Sordariomycetes</taxon>
        <taxon>Sordariomycetidae</taxon>
        <taxon>Sordariales</taxon>
        <taxon>Sordariaceae</taxon>
        <taxon>Pseudoneurospora</taxon>
    </lineage>
</organism>
<sequence length="416" mass="46590">MASAQSRKRARVDDLSQELHSPNKKIKSGRKRHQPSNWPPQVWDKLSRVPLVRISLRELDRRNRTQLAPRAAPAPAPAVRTADLARFARHGGPDLRHLRGYPEPEGAVHTMASPSGRSTATGVTTKMRTRKTSAYNGAFEVLMIDYSIYPPDYDFTDDPNATTPQPNNLKEEREVLLRRRPSLDSSRFTEREFQSFKRSNKNATAEVTVERTVVPFIAGSSDIRNMNAGNLLFSNLEPIAGEDVVKPKPDFFDGANIMAIHKKIKDANEDGNLSKLIIPTNNAPVLPNFFMEMKGPKGNLLVAQRQAMHVGAIGARGMHALQNYGKKEPVYDGNTYTYSSTYCNGTLNLYVHHVAPPTVPGGQPKYYMTLVNGWLLLTTSQALREGITAFRNARDRARWYRDNFIEAANARAHQSD</sequence>
<evidence type="ECO:0000313" key="4">
    <source>
        <dbReference type="Proteomes" id="UP001303222"/>
    </source>
</evidence>
<dbReference type="Pfam" id="PF25545">
    <property type="entry name" value="DUF7924"/>
    <property type="match status" value="1"/>
</dbReference>
<evidence type="ECO:0000256" key="1">
    <source>
        <dbReference type="SAM" id="MobiDB-lite"/>
    </source>
</evidence>
<keyword evidence="4" id="KW-1185">Reference proteome</keyword>
<feature type="domain" description="DUF7924" evidence="2">
    <location>
        <begin position="241"/>
        <end position="379"/>
    </location>
</feature>